<dbReference type="Gene3D" id="3.40.50.1000">
    <property type="entry name" value="HAD superfamily/HAD-like"/>
    <property type="match status" value="1"/>
</dbReference>
<dbReference type="Pfam" id="PF13242">
    <property type="entry name" value="Hydrolase_like"/>
    <property type="match status" value="1"/>
</dbReference>
<evidence type="ECO:0000313" key="12">
    <source>
        <dbReference type="Proteomes" id="UP000320386"/>
    </source>
</evidence>
<feature type="binding site" evidence="10">
    <location>
        <position position="144"/>
    </location>
    <ligand>
        <name>Mg(2+)</name>
        <dbReference type="ChEBI" id="CHEBI:18420"/>
    </ligand>
</feature>
<evidence type="ECO:0000256" key="7">
    <source>
        <dbReference type="PIRNR" id="PIRNR004682"/>
    </source>
</evidence>
<dbReference type="AlphaFoldDB" id="A0A518BUP7"/>
<keyword evidence="3 10" id="KW-0479">Metal-binding</keyword>
<feature type="site" description="Contributes to substrate recognition" evidence="9">
    <location>
        <position position="118"/>
    </location>
</feature>
<dbReference type="InterPro" id="IPR004446">
    <property type="entry name" value="Heptose_bisP_phosphatase"/>
</dbReference>
<feature type="binding site" evidence="10">
    <location>
        <position position="101"/>
    </location>
    <ligand>
        <name>Zn(2+)</name>
        <dbReference type="ChEBI" id="CHEBI:29105"/>
    </ligand>
</feature>
<keyword evidence="5 7" id="KW-0119">Carbohydrate metabolism</keyword>
<evidence type="ECO:0000256" key="1">
    <source>
        <dbReference type="ARBA" id="ARBA00004496"/>
    </source>
</evidence>
<dbReference type="GO" id="GO:0046872">
    <property type="term" value="F:metal ion binding"/>
    <property type="evidence" value="ECO:0007669"/>
    <property type="project" value="UniProtKB-KW"/>
</dbReference>
<organism evidence="11 12">
    <name type="scientific">Mucisphaera calidilacus</name>
    <dbReference type="NCBI Taxonomy" id="2527982"/>
    <lineage>
        <taxon>Bacteria</taxon>
        <taxon>Pseudomonadati</taxon>
        <taxon>Planctomycetota</taxon>
        <taxon>Phycisphaerae</taxon>
        <taxon>Phycisphaerales</taxon>
        <taxon>Phycisphaeraceae</taxon>
        <taxon>Mucisphaera</taxon>
    </lineage>
</organism>
<comment type="subcellular location">
    <subcellularLocation>
        <location evidence="1 7">Cytoplasm</location>
    </subcellularLocation>
</comment>
<dbReference type="PANTHER" id="PTHR42891">
    <property type="entry name" value="D-GLYCERO-BETA-D-MANNO-HEPTOSE-1,7-BISPHOSPHATE 7-PHOSPHATASE"/>
    <property type="match status" value="1"/>
</dbReference>
<dbReference type="CDD" id="cd07503">
    <property type="entry name" value="HAD_HisB-N"/>
    <property type="match status" value="1"/>
</dbReference>
<evidence type="ECO:0000256" key="9">
    <source>
        <dbReference type="PIRSR" id="PIRSR004682-3"/>
    </source>
</evidence>
<dbReference type="InterPro" id="IPR006549">
    <property type="entry name" value="HAD-SF_hydro_IIIA"/>
</dbReference>
<evidence type="ECO:0000256" key="8">
    <source>
        <dbReference type="PIRSR" id="PIRSR004682-1"/>
    </source>
</evidence>
<dbReference type="KEGG" id="mcad:Pan265_05400"/>
<protein>
    <recommendedName>
        <fullName evidence="6 7">D,D-heptose 1,7-bisphosphate phosphatase</fullName>
        <ecNumber evidence="7">3.1.3.-</ecNumber>
    </recommendedName>
</protein>
<dbReference type="Proteomes" id="UP000320386">
    <property type="component" value="Chromosome"/>
</dbReference>
<dbReference type="PIRSF" id="PIRSF004682">
    <property type="entry name" value="GmhB"/>
    <property type="match status" value="1"/>
</dbReference>
<dbReference type="EC" id="3.1.3.-" evidence="7"/>
<dbReference type="EMBL" id="CP036280">
    <property type="protein sequence ID" value="QDU70709.1"/>
    <property type="molecule type" value="Genomic_DNA"/>
</dbReference>
<gene>
    <name evidence="11" type="primary">gmhB</name>
    <name evidence="11" type="ORF">Pan265_05400</name>
</gene>
<dbReference type="RefSeq" id="WP_236254609.1">
    <property type="nucleotide sequence ID" value="NZ_CP036280.1"/>
</dbReference>
<feature type="binding site" evidence="10">
    <location>
        <position position="20"/>
    </location>
    <ligand>
        <name>Mg(2+)</name>
        <dbReference type="ChEBI" id="CHEBI:18420"/>
    </ligand>
</feature>
<keyword evidence="10" id="KW-0862">Zinc</keyword>
<evidence type="ECO:0000256" key="10">
    <source>
        <dbReference type="PIRSR" id="PIRSR004682-4"/>
    </source>
</evidence>
<keyword evidence="10" id="KW-0460">Magnesium</keyword>
<dbReference type="InterPro" id="IPR006543">
    <property type="entry name" value="Histidinol-phos"/>
</dbReference>
<dbReference type="GO" id="GO:0016791">
    <property type="term" value="F:phosphatase activity"/>
    <property type="evidence" value="ECO:0007669"/>
    <property type="project" value="InterPro"/>
</dbReference>
<sequence length="198" mass="21676">MIHPGPGWPTRHGSPAVFLDRDGTLIEDRDYLADPDGVVLLPGVIEGLQRLRDAGFTLAIATNQSGIGRGLMTHDDVDACHRRLIELLEPHDIRFAAIGSCPLATKIKSRRIIESYERKPGPGMLITIAREHGIDLLRSWMVGDAERDLIAGRHAGCRGTILVDTGRTREIEDAGLIATARVPTFNHAVDRILAPDSR</sequence>
<evidence type="ECO:0000256" key="4">
    <source>
        <dbReference type="ARBA" id="ARBA00022801"/>
    </source>
</evidence>
<feature type="active site" description="Proton donor" evidence="8">
    <location>
        <position position="22"/>
    </location>
</feature>
<keyword evidence="2 7" id="KW-0963">Cytoplasm</keyword>
<proteinExistence type="inferred from homology"/>
<evidence type="ECO:0000256" key="3">
    <source>
        <dbReference type="ARBA" id="ARBA00022723"/>
    </source>
</evidence>
<evidence type="ECO:0000256" key="5">
    <source>
        <dbReference type="ARBA" id="ARBA00023277"/>
    </source>
</evidence>
<dbReference type="InterPro" id="IPR036412">
    <property type="entry name" value="HAD-like_sf"/>
</dbReference>
<keyword evidence="4 7" id="KW-0378">Hydrolase</keyword>
<comment type="cofactor">
    <cofactor evidence="10">
        <name>Mg(2+)</name>
        <dbReference type="ChEBI" id="CHEBI:18420"/>
    </cofactor>
</comment>
<dbReference type="SUPFAM" id="SSF56784">
    <property type="entry name" value="HAD-like"/>
    <property type="match status" value="1"/>
</dbReference>
<evidence type="ECO:0000256" key="2">
    <source>
        <dbReference type="ARBA" id="ARBA00022490"/>
    </source>
</evidence>
<evidence type="ECO:0000313" key="11">
    <source>
        <dbReference type="EMBL" id="QDU70709.1"/>
    </source>
</evidence>
<accession>A0A518BUP7</accession>
<keyword evidence="12" id="KW-1185">Reference proteome</keyword>
<dbReference type="NCBIfam" id="TIGR01656">
    <property type="entry name" value="Histidinol-ppas"/>
    <property type="match status" value="1"/>
</dbReference>
<dbReference type="PANTHER" id="PTHR42891:SF1">
    <property type="entry name" value="D-GLYCERO-BETA-D-MANNO-HEPTOSE-1,7-BISPHOSPHATE 7-PHOSPHATASE"/>
    <property type="match status" value="1"/>
</dbReference>
<feature type="binding site" evidence="10">
    <location>
        <position position="22"/>
    </location>
    <ligand>
        <name>Mg(2+)</name>
        <dbReference type="ChEBI" id="CHEBI:18420"/>
    </ligand>
</feature>
<dbReference type="GO" id="GO:0005975">
    <property type="term" value="P:carbohydrate metabolic process"/>
    <property type="evidence" value="ECO:0007669"/>
    <property type="project" value="InterPro"/>
</dbReference>
<evidence type="ECO:0000256" key="6">
    <source>
        <dbReference type="ARBA" id="ARBA00031828"/>
    </source>
</evidence>
<feature type="site" description="Stabilizes the phosphoryl group" evidence="9">
    <location>
        <position position="62"/>
    </location>
</feature>
<reference evidence="11 12" key="1">
    <citation type="submission" date="2019-02" db="EMBL/GenBank/DDBJ databases">
        <title>Deep-cultivation of Planctomycetes and their phenomic and genomic characterization uncovers novel biology.</title>
        <authorList>
            <person name="Wiegand S."/>
            <person name="Jogler M."/>
            <person name="Boedeker C."/>
            <person name="Pinto D."/>
            <person name="Vollmers J."/>
            <person name="Rivas-Marin E."/>
            <person name="Kohn T."/>
            <person name="Peeters S.H."/>
            <person name="Heuer A."/>
            <person name="Rast P."/>
            <person name="Oberbeckmann S."/>
            <person name="Bunk B."/>
            <person name="Jeske O."/>
            <person name="Meyerdierks A."/>
            <person name="Storesund J.E."/>
            <person name="Kallscheuer N."/>
            <person name="Luecker S."/>
            <person name="Lage O.M."/>
            <person name="Pohl T."/>
            <person name="Merkel B.J."/>
            <person name="Hornburger P."/>
            <person name="Mueller R.-W."/>
            <person name="Bruemmer F."/>
            <person name="Labrenz M."/>
            <person name="Spormann A.M."/>
            <person name="Op den Camp H."/>
            <person name="Overmann J."/>
            <person name="Amann R."/>
            <person name="Jetten M.S.M."/>
            <person name="Mascher T."/>
            <person name="Medema M.H."/>
            <person name="Devos D.P."/>
            <person name="Kaster A.-K."/>
            <person name="Ovreas L."/>
            <person name="Rohde M."/>
            <person name="Galperin M.Y."/>
            <person name="Jogler C."/>
        </authorList>
    </citation>
    <scope>NUCLEOTIDE SEQUENCE [LARGE SCALE GENOMIC DNA]</scope>
    <source>
        <strain evidence="11 12">Pan265</strain>
    </source>
</reference>
<dbReference type="GO" id="GO:0005737">
    <property type="term" value="C:cytoplasm"/>
    <property type="evidence" value="ECO:0007669"/>
    <property type="project" value="UniProtKB-SubCell"/>
</dbReference>
<comment type="similarity">
    <text evidence="7">Belongs to the gmhB family.</text>
</comment>
<dbReference type="NCBIfam" id="TIGR01662">
    <property type="entry name" value="HAD-SF-IIIA"/>
    <property type="match status" value="1"/>
</dbReference>
<comment type="cofactor">
    <cofactor evidence="10">
        <name>Zn(2+)</name>
        <dbReference type="ChEBI" id="CHEBI:29105"/>
    </cofactor>
</comment>
<dbReference type="InterPro" id="IPR023214">
    <property type="entry name" value="HAD_sf"/>
</dbReference>
<feature type="active site" description="Nucleophile" evidence="8">
    <location>
        <position position="20"/>
    </location>
</feature>
<feature type="site" description="Stabilizes the phosphoryl group" evidence="9">
    <location>
        <position position="119"/>
    </location>
</feature>
<name>A0A518BUP7_9BACT</name>